<name>A0A835XTV1_9CHLO</name>
<dbReference type="InterPro" id="IPR046616">
    <property type="entry name" value="DUF6729"/>
</dbReference>
<dbReference type="AlphaFoldDB" id="A0A835XTV1"/>
<feature type="region of interest" description="Disordered" evidence="1">
    <location>
        <begin position="1"/>
        <end position="28"/>
    </location>
</feature>
<accession>A0A835XTV1</accession>
<keyword evidence="4" id="KW-1185">Reference proteome</keyword>
<sequence length="1052" mass="112663">MAEPQQKGPAERWKNDTPPLPSGLECSTHSKADASKRKAIKLHGSEVQFTAVQGVPLDKDLLTYRTALLLKDVTGIPMKLRFMSADDARFKARDDPDMVLVQSCFEDTELLLWDWKLLHSSITTDFRLRCPGCGHGKLGDNGWSQGARQLIGDGEQTYVLSKKYECPACKKDYHLYDEKLMQQLPQHVQAAFPGFLSHTSGISFSLMHDMVEDGSCGWANFAHTCRRRNARARNAHLQAHIRYLDRIKQARRGQQTITAGLSRPFKAFPEFNSSLYGGIDLNPQYAVGAFLEAAGGYVEAALDHMKSLAGEHLRLDAGYKNNTKVRLADGSVAAAATTTVMNERNQKVCTVYVDNPHTTAGMLVEAFPGMPEGGGPKLDFFHAVRRLGDEIPDAHGLKGEFLRDCSAAFKVPLEEDVRLAREKGWKINDTTCRSIIPPPEILIKRFNDMVERYKTAGVDNKGVDLYNSGLEEAVKLMRDNINKGWLSDPPGRIMHANLETDPTKPPVWVVFRGTSPLEGFHKHFHDVLAGNNYSPELAEALYVLFIGRWNQKQDIKYGVPDRGTFNRPLLAKVNALCSQLHVAIPYPEVAAARTSVEEHFFYKRPLVKDQFGSAPNAVQREETWYGLVKAKSAFAAFPLVRAALQCPETTVYQHFETPEAAQDAVLDQFRSHGWWLKFPLKLPGVACGKLPEGCELLGKVTRMPWEMLRPPQEDMVGLLRYAHQQGYGRVEDQPWAPALVLDGSDGAGMLGLAAAAPAPPLAPALRLSPAPVALPAAVSNSPPFRRLVEASQRAQSNSSRLLAAAFGATAPAAGALQLTPHSGCAPSWLTTQSPGQGTDGVLHPSMPAGMGGLWGPGAGALVSPQLQQLRPLQLPPGSAGASHGAAEVPALQPFESPGAQAGMGGHAPQQQPPRPLPPPPGARAQQPVQQAAPQPPPSSRRGGPSGAFAQRSLSGFLGAQRAIAKPPGGGSGAGGMTAVGPGAQQLAASPAEGADNGSGQAGPSGSGVGQAPRAGQGPGLAKGTVTLPSGSRAKGTYTAGQKQGTGKGDTLA</sequence>
<evidence type="ECO:0000313" key="3">
    <source>
        <dbReference type="EMBL" id="KAG2489577.1"/>
    </source>
</evidence>
<dbReference type="EMBL" id="JAEHOE010000072">
    <property type="protein sequence ID" value="KAG2489577.1"/>
    <property type="molecule type" value="Genomic_DNA"/>
</dbReference>
<organism evidence="3 4">
    <name type="scientific">Edaphochlamys debaryana</name>
    <dbReference type="NCBI Taxonomy" id="47281"/>
    <lineage>
        <taxon>Eukaryota</taxon>
        <taxon>Viridiplantae</taxon>
        <taxon>Chlorophyta</taxon>
        <taxon>core chlorophytes</taxon>
        <taxon>Chlorophyceae</taxon>
        <taxon>CS clade</taxon>
        <taxon>Chlamydomonadales</taxon>
        <taxon>Chlamydomonadales incertae sedis</taxon>
        <taxon>Edaphochlamys</taxon>
    </lineage>
</organism>
<comment type="caution">
    <text evidence="3">The sequence shown here is derived from an EMBL/GenBank/DDBJ whole genome shotgun (WGS) entry which is preliminary data.</text>
</comment>
<dbReference type="PANTHER" id="PTHR47773:SF1">
    <property type="entry name" value="C2H2-TYPE DOMAIN-CONTAINING PROTEIN"/>
    <property type="match status" value="1"/>
</dbReference>
<feature type="compositionally biased region" description="Gly residues" evidence="1">
    <location>
        <begin position="967"/>
        <end position="977"/>
    </location>
</feature>
<feature type="compositionally biased region" description="Gly residues" evidence="1">
    <location>
        <begin position="1043"/>
        <end position="1052"/>
    </location>
</feature>
<dbReference type="Pfam" id="PF20499">
    <property type="entry name" value="DUF6729"/>
    <property type="match status" value="1"/>
</dbReference>
<feature type="compositionally biased region" description="Low complexity" evidence="1">
    <location>
        <begin position="922"/>
        <end position="932"/>
    </location>
</feature>
<evidence type="ECO:0000256" key="1">
    <source>
        <dbReference type="SAM" id="MobiDB-lite"/>
    </source>
</evidence>
<feature type="region of interest" description="Disordered" evidence="1">
    <location>
        <begin position="894"/>
        <end position="1052"/>
    </location>
</feature>
<feature type="compositionally biased region" description="Pro residues" evidence="1">
    <location>
        <begin position="910"/>
        <end position="921"/>
    </location>
</feature>
<feature type="compositionally biased region" description="Gly residues" evidence="1">
    <location>
        <begin position="999"/>
        <end position="1008"/>
    </location>
</feature>
<protein>
    <recommendedName>
        <fullName evidence="2">DUF6729 domain-containing protein</fullName>
    </recommendedName>
</protein>
<gene>
    <name evidence="3" type="ORF">HYH03_012025</name>
</gene>
<reference evidence="3" key="1">
    <citation type="journal article" date="2020" name="bioRxiv">
        <title>Comparative genomics of Chlamydomonas.</title>
        <authorList>
            <person name="Craig R.J."/>
            <person name="Hasan A.R."/>
            <person name="Ness R.W."/>
            <person name="Keightley P.D."/>
        </authorList>
    </citation>
    <scope>NUCLEOTIDE SEQUENCE</scope>
    <source>
        <strain evidence="3">CCAP 11/70</strain>
    </source>
</reference>
<feature type="domain" description="DUF6729" evidence="2">
    <location>
        <begin position="109"/>
        <end position="261"/>
    </location>
</feature>
<proteinExistence type="predicted"/>
<dbReference type="OrthoDB" id="549340at2759"/>
<dbReference type="Proteomes" id="UP000612055">
    <property type="component" value="Unassembled WGS sequence"/>
</dbReference>
<evidence type="ECO:0000313" key="4">
    <source>
        <dbReference type="Proteomes" id="UP000612055"/>
    </source>
</evidence>
<evidence type="ECO:0000259" key="2">
    <source>
        <dbReference type="Pfam" id="PF20499"/>
    </source>
</evidence>
<dbReference type="PANTHER" id="PTHR47773">
    <property type="entry name" value="SI:DKEY-9I5.2-RELATED"/>
    <property type="match status" value="1"/>
</dbReference>